<sequence length="86" mass="9985">MLNLELSSEYHRVLLARLRLEAQDFLRLADDSAKAGKTQDDKWYRDRFSEMLIAIDCVETLDPQYFIRSALIRSAHLRQKAGVSKS</sequence>
<dbReference type="EMBL" id="LR797097">
    <property type="protein sequence ID" value="CAB4186589.1"/>
    <property type="molecule type" value="Genomic_DNA"/>
</dbReference>
<name>A0A6J5QPH6_9CAUD</name>
<protein>
    <submittedName>
        <fullName evidence="1">Uncharacterized protein</fullName>
    </submittedName>
</protein>
<accession>A0A6J5QPH6</accession>
<reference evidence="1" key="1">
    <citation type="submission" date="2020-05" db="EMBL/GenBank/DDBJ databases">
        <authorList>
            <person name="Chiriac C."/>
            <person name="Salcher M."/>
            <person name="Ghai R."/>
            <person name="Kavagutti S V."/>
        </authorList>
    </citation>
    <scope>NUCLEOTIDE SEQUENCE</scope>
</reference>
<organism evidence="1">
    <name type="scientific">uncultured Caudovirales phage</name>
    <dbReference type="NCBI Taxonomy" id="2100421"/>
    <lineage>
        <taxon>Viruses</taxon>
        <taxon>Duplodnaviria</taxon>
        <taxon>Heunggongvirae</taxon>
        <taxon>Uroviricota</taxon>
        <taxon>Caudoviricetes</taxon>
        <taxon>Peduoviridae</taxon>
        <taxon>Maltschvirus</taxon>
        <taxon>Maltschvirus maltsch</taxon>
    </lineage>
</organism>
<evidence type="ECO:0000313" key="1">
    <source>
        <dbReference type="EMBL" id="CAB4186589.1"/>
    </source>
</evidence>
<proteinExistence type="predicted"/>
<gene>
    <name evidence="1" type="ORF">UFOVP1151_12</name>
</gene>